<comment type="caution">
    <text evidence="3">The sequence shown here is derived from an EMBL/GenBank/DDBJ whole genome shotgun (WGS) entry which is preliminary data.</text>
</comment>
<dbReference type="Proteomes" id="UP000579812">
    <property type="component" value="Unassembled WGS sequence"/>
</dbReference>
<evidence type="ECO:0000313" key="4">
    <source>
        <dbReference type="Proteomes" id="UP000579812"/>
    </source>
</evidence>
<dbReference type="AlphaFoldDB" id="A0A7J6BR01"/>
<accession>A0A7J6BR01</accession>
<reference evidence="3 4" key="1">
    <citation type="submission" date="2020-04" db="EMBL/GenBank/DDBJ databases">
        <title>Chromosome-level genome assembly of a cyprinid fish Onychostoma macrolepis by integration of Nanopore Sequencing, Bionano and Hi-C technology.</title>
        <authorList>
            <person name="Wang D."/>
        </authorList>
    </citation>
    <scope>NUCLEOTIDE SEQUENCE [LARGE SCALE GENOMIC DNA]</scope>
    <source>
        <strain evidence="3">SWU-2019</strain>
        <tissue evidence="3">Muscle</tissue>
    </source>
</reference>
<name>A0A7J6BR01_9TELE</name>
<dbReference type="InterPro" id="IPR008197">
    <property type="entry name" value="WAP_dom"/>
</dbReference>
<dbReference type="PANTHER" id="PTHR19441">
    <property type="entry name" value="WHEY ACDIC PROTEIN WAP"/>
    <property type="match status" value="1"/>
</dbReference>
<keyword evidence="4" id="KW-1185">Reference proteome</keyword>
<dbReference type="GO" id="GO:0004867">
    <property type="term" value="F:serine-type endopeptidase inhibitor activity"/>
    <property type="evidence" value="ECO:0007669"/>
    <property type="project" value="TreeGrafter"/>
</dbReference>
<feature type="domain" description="WAP" evidence="2">
    <location>
        <begin position="146"/>
        <end position="193"/>
    </location>
</feature>
<dbReference type="InterPro" id="IPR036645">
    <property type="entry name" value="Elafin-like_sf"/>
</dbReference>
<dbReference type="PRINTS" id="PR00003">
    <property type="entry name" value="4DISULPHCORE"/>
</dbReference>
<feature type="domain" description="WAP" evidence="2">
    <location>
        <begin position="44"/>
        <end position="92"/>
    </location>
</feature>
<protein>
    <recommendedName>
        <fullName evidence="2">WAP domain-containing protein</fullName>
    </recommendedName>
</protein>
<proteinExistence type="predicted"/>
<keyword evidence="1" id="KW-0732">Signal</keyword>
<feature type="domain" description="WAP" evidence="2">
    <location>
        <begin position="194"/>
        <end position="240"/>
    </location>
</feature>
<gene>
    <name evidence="3" type="ORF">G5714_021445</name>
</gene>
<feature type="domain" description="WAP" evidence="2">
    <location>
        <begin position="95"/>
        <end position="143"/>
    </location>
</feature>
<dbReference type="PANTHER" id="PTHR19441:SF95">
    <property type="entry name" value="PERLWAPIN ISOFORM X1"/>
    <property type="match status" value="1"/>
</dbReference>
<dbReference type="Gene3D" id="4.10.75.10">
    <property type="entry name" value="Elafin-like"/>
    <property type="match status" value="5"/>
</dbReference>
<evidence type="ECO:0000313" key="3">
    <source>
        <dbReference type="EMBL" id="KAF4097437.1"/>
    </source>
</evidence>
<dbReference type="FunFam" id="4.10.75.10:FF:000001">
    <property type="entry name" value="Anosmin 1"/>
    <property type="match status" value="1"/>
</dbReference>
<dbReference type="OrthoDB" id="4473401at2759"/>
<sequence length="292" mass="30412">MTARVCCSLTAALFCLSVYWSTTDAEGAATVNGSVHLAAVLPEGPVKPGVCPKNVEVAVSGVCAGKCSQDRDCPKDQKCCRSGCGRRCMLPYKEGPVKPGVCPKNVEVAVSGVCAGKCSQDSDCPKDQKCCRSGCGRRCMLPYKEGPVKPGVCPKNVEVAVSGVCAGKCSQDSDCPKDQKCCSKGCGPKCVAPLKEKPGVCPSKYPRIGVCAEKCSHDGDCLNDKKCCSNGCGHQCMIPYKAEKPGVCPMSFVAVGLCADNSLCSHDGDCPNDEKCCSSICGGRVCTSAFRV</sequence>
<dbReference type="PROSITE" id="PS51390">
    <property type="entry name" value="WAP"/>
    <property type="match status" value="5"/>
</dbReference>
<feature type="chain" id="PRO_5029896996" description="WAP domain-containing protein" evidence="1">
    <location>
        <begin position="26"/>
        <end position="292"/>
    </location>
</feature>
<evidence type="ECO:0000256" key="1">
    <source>
        <dbReference type="SAM" id="SignalP"/>
    </source>
</evidence>
<feature type="domain" description="WAP" evidence="2">
    <location>
        <begin position="241"/>
        <end position="290"/>
    </location>
</feature>
<evidence type="ECO:0000259" key="2">
    <source>
        <dbReference type="PROSITE" id="PS51390"/>
    </source>
</evidence>
<dbReference type="Pfam" id="PF00095">
    <property type="entry name" value="WAP"/>
    <property type="match status" value="5"/>
</dbReference>
<dbReference type="SUPFAM" id="SSF57256">
    <property type="entry name" value="Elafin-like"/>
    <property type="match status" value="5"/>
</dbReference>
<dbReference type="InterPro" id="IPR050514">
    <property type="entry name" value="WAP_four-disulfide_core"/>
</dbReference>
<dbReference type="EMBL" id="JAAMOB010000022">
    <property type="protein sequence ID" value="KAF4097437.1"/>
    <property type="molecule type" value="Genomic_DNA"/>
</dbReference>
<dbReference type="GO" id="GO:0019731">
    <property type="term" value="P:antibacterial humoral response"/>
    <property type="evidence" value="ECO:0007669"/>
    <property type="project" value="TreeGrafter"/>
</dbReference>
<dbReference type="GO" id="GO:0005615">
    <property type="term" value="C:extracellular space"/>
    <property type="evidence" value="ECO:0007669"/>
    <property type="project" value="TreeGrafter"/>
</dbReference>
<dbReference type="GO" id="GO:0045087">
    <property type="term" value="P:innate immune response"/>
    <property type="evidence" value="ECO:0007669"/>
    <property type="project" value="TreeGrafter"/>
</dbReference>
<dbReference type="SMART" id="SM00217">
    <property type="entry name" value="WAP"/>
    <property type="match status" value="5"/>
</dbReference>
<organism evidence="3 4">
    <name type="scientific">Onychostoma macrolepis</name>
    <dbReference type="NCBI Taxonomy" id="369639"/>
    <lineage>
        <taxon>Eukaryota</taxon>
        <taxon>Metazoa</taxon>
        <taxon>Chordata</taxon>
        <taxon>Craniata</taxon>
        <taxon>Vertebrata</taxon>
        <taxon>Euteleostomi</taxon>
        <taxon>Actinopterygii</taxon>
        <taxon>Neopterygii</taxon>
        <taxon>Teleostei</taxon>
        <taxon>Ostariophysi</taxon>
        <taxon>Cypriniformes</taxon>
        <taxon>Cyprinidae</taxon>
        <taxon>Acrossocheilinae</taxon>
        <taxon>Onychostoma</taxon>
    </lineage>
</organism>
<feature type="signal peptide" evidence="1">
    <location>
        <begin position="1"/>
        <end position="25"/>
    </location>
</feature>